<dbReference type="EMBL" id="DTKQ01000042">
    <property type="protein sequence ID" value="HGZ79457.1"/>
    <property type="molecule type" value="Genomic_DNA"/>
</dbReference>
<organism evidence="1">
    <name type="scientific">Pseudothermotoga hypogea</name>
    <dbReference type="NCBI Taxonomy" id="57487"/>
    <lineage>
        <taxon>Bacteria</taxon>
        <taxon>Thermotogati</taxon>
        <taxon>Thermotogota</taxon>
        <taxon>Thermotogae</taxon>
        <taxon>Thermotogales</taxon>
        <taxon>Thermotogaceae</taxon>
        <taxon>Pseudothermotoga</taxon>
    </lineage>
</organism>
<evidence type="ECO:0000313" key="1">
    <source>
        <dbReference type="EMBL" id="HGZ79457.1"/>
    </source>
</evidence>
<dbReference type="AlphaFoldDB" id="A0A832I7I9"/>
<protein>
    <submittedName>
        <fullName evidence="1">Uncharacterized protein</fullName>
    </submittedName>
</protein>
<name>A0A832I7I9_9THEM</name>
<gene>
    <name evidence="1" type="ORF">ENW55_05700</name>
</gene>
<reference evidence="1" key="1">
    <citation type="journal article" date="2020" name="mSystems">
        <title>Genome- and Community-Level Interaction Insights into Carbon Utilization and Element Cycling Functions of Hydrothermarchaeota in Hydrothermal Sediment.</title>
        <authorList>
            <person name="Zhou Z."/>
            <person name="Liu Y."/>
            <person name="Xu W."/>
            <person name="Pan J."/>
            <person name="Luo Z.H."/>
            <person name="Li M."/>
        </authorList>
    </citation>
    <scope>NUCLEOTIDE SEQUENCE [LARGE SCALE GENOMIC DNA]</scope>
    <source>
        <strain evidence="1">SpSt-86</strain>
    </source>
</reference>
<comment type="caution">
    <text evidence="1">The sequence shown here is derived from an EMBL/GenBank/DDBJ whole genome shotgun (WGS) entry which is preliminary data.</text>
</comment>
<proteinExistence type="predicted"/>
<accession>A0A832I7I9</accession>
<sequence>MFSDKPQVGKAGVVYDNNLLDWLHDPKLPVVILESQNLMNIASLLRATKVPFESAKLTKPKLVVESNDGTRTVHELHLPQIEIKPNESCITPNGSFVVDRRLKLVQLDLSTIQQINVKKAWLEADWAEVRTAPIDFSILRNSTMQKEVTRIINHPALVTQFQRYTYTINGLVYMLNLFANNAKKVKLRFEWIPVEKYQLIGEKLVSSCRHGKTEVQLAGELWKNSFDTLLIGRLDVTHEDERALFAATSVILVQDYTDVDDFYIMPFRFVVHTGKTAEKIFNNDERLTELLESTWKFHNSTVYIGRNYVIGPAYTQTICKAAAELDGRKIIVRQVQPTSVEPEFVPTAIAVCENKTFEFRSSDNNIFFVNKSGPMCGKLLDLKLKLGDREIGVTDLMRKLFADNNSASALLDNQVTILRSIDKLYGVALPAFVLAKLVVEAAHLALISQPGFEPIGFAIACVDQTVHTNINVVLIGTIDGTMFGHVYKVIYFSSRSQTSNRKLQDHTSRQAWLLLPGFFGPAFERDGCWVIANEKGTHLIWYEPDKHKLLIAFNDLITLNDLIYSENSTVEGEK</sequence>